<keyword evidence="3 9" id="KW-0645">Protease</keyword>
<comment type="similarity">
    <text evidence="1 9 11">Belongs to the peptidase A8 family.</text>
</comment>
<evidence type="ECO:0000256" key="11">
    <source>
        <dbReference type="RuleBase" id="RU004181"/>
    </source>
</evidence>
<dbReference type="HAMAP" id="MF_00161">
    <property type="entry name" value="LspA"/>
    <property type="match status" value="1"/>
</dbReference>
<keyword evidence="7 9" id="KW-1133">Transmembrane helix</keyword>
<comment type="function">
    <text evidence="9 10">This protein specifically catalyzes the removal of signal peptides from prolipoproteins.</text>
</comment>
<dbReference type="PANTHER" id="PTHR33695">
    <property type="entry name" value="LIPOPROTEIN SIGNAL PEPTIDASE"/>
    <property type="match status" value="1"/>
</dbReference>
<evidence type="ECO:0000256" key="7">
    <source>
        <dbReference type="ARBA" id="ARBA00022989"/>
    </source>
</evidence>
<dbReference type="InterPro" id="IPR001872">
    <property type="entry name" value="Peptidase_A8"/>
</dbReference>
<comment type="subcellular location">
    <subcellularLocation>
        <location evidence="9">Cell membrane</location>
        <topology evidence="9">Multi-pass membrane protein</topology>
    </subcellularLocation>
</comment>
<organism evidence="12">
    <name type="scientific">uncultured Helicobacter sp</name>
    <dbReference type="NCBI Taxonomy" id="175537"/>
    <lineage>
        <taxon>Bacteria</taxon>
        <taxon>Pseudomonadati</taxon>
        <taxon>Campylobacterota</taxon>
        <taxon>Epsilonproteobacteria</taxon>
        <taxon>Campylobacterales</taxon>
        <taxon>Helicobacteraceae</taxon>
        <taxon>Helicobacter</taxon>
        <taxon>environmental samples</taxon>
    </lineage>
</organism>
<dbReference type="UniPathway" id="UPA00665"/>
<evidence type="ECO:0000256" key="10">
    <source>
        <dbReference type="RuleBase" id="RU000594"/>
    </source>
</evidence>
<feature type="transmembrane region" description="Helical" evidence="9">
    <location>
        <begin position="57"/>
        <end position="76"/>
    </location>
</feature>
<dbReference type="PROSITE" id="PS00855">
    <property type="entry name" value="SPASE_II"/>
    <property type="match status" value="1"/>
</dbReference>
<dbReference type="NCBIfam" id="TIGR00077">
    <property type="entry name" value="lspA"/>
    <property type="match status" value="1"/>
</dbReference>
<dbReference type="Pfam" id="PF01252">
    <property type="entry name" value="Peptidase_A8"/>
    <property type="match status" value="1"/>
</dbReference>
<feature type="transmembrane region" description="Helical" evidence="9">
    <location>
        <begin position="82"/>
        <end position="101"/>
    </location>
</feature>
<feature type="active site" evidence="9">
    <location>
        <position position="147"/>
    </location>
</feature>
<sequence>MLKIKEFFKHCLEHCQNLSIKHGIVFVILCLTALVLDQYVKVIMLRGFMWDSEALTIGGYALVYNKGVAFSMFSFLEHYLKYIQIIFLFALLIGAMCSDFFIKHYMPLGILIGAGFSNILDRFIHEGVVDYVYWHYWFDFAIFNLADVMIDISVVWILWQMIAQKTSNLHNKESY</sequence>
<comment type="pathway">
    <text evidence="9">Protein modification; lipoprotein biosynthesis (signal peptide cleavage).</text>
</comment>
<evidence type="ECO:0000256" key="2">
    <source>
        <dbReference type="ARBA" id="ARBA00022475"/>
    </source>
</evidence>
<keyword evidence="4 9" id="KW-0812">Transmembrane</keyword>
<dbReference type="EMBL" id="MN577569">
    <property type="protein sequence ID" value="QGT50381.1"/>
    <property type="molecule type" value="Genomic_DNA"/>
</dbReference>
<accession>A0A650EM63</accession>
<keyword evidence="5 9" id="KW-0064">Aspartyl protease</keyword>
<keyword evidence="2 9" id="KW-1003">Cell membrane</keyword>
<feature type="transmembrane region" description="Helical" evidence="9">
    <location>
        <begin position="20"/>
        <end position="36"/>
    </location>
</feature>
<dbReference type="EC" id="3.4.23.36" evidence="9"/>
<dbReference type="PANTHER" id="PTHR33695:SF1">
    <property type="entry name" value="LIPOPROTEIN SIGNAL PEPTIDASE"/>
    <property type="match status" value="1"/>
</dbReference>
<dbReference type="AlphaFoldDB" id="A0A650EM63"/>
<reference evidence="12" key="1">
    <citation type="journal article" date="2020" name="J. ISSAAS">
        <title>Lactobacilli and other gastrointestinal microbiota of Peromyscus leucopus, reservoir host for agents of Lyme disease and other zoonoses in North America.</title>
        <authorList>
            <person name="Milovic A."/>
            <person name="Bassam K."/>
            <person name="Shao H."/>
            <person name="Chatzistamou I."/>
            <person name="Tufts D.M."/>
            <person name="Diuk-Wasser M."/>
            <person name="Barbour A.G."/>
        </authorList>
    </citation>
    <scope>NUCLEOTIDE SEQUENCE</scope>
    <source>
        <strain evidence="12">LL4</strain>
    </source>
</reference>
<keyword evidence="6 9" id="KW-0378">Hydrolase</keyword>
<feature type="transmembrane region" description="Helical" evidence="9">
    <location>
        <begin position="136"/>
        <end position="159"/>
    </location>
</feature>
<evidence type="ECO:0000256" key="8">
    <source>
        <dbReference type="ARBA" id="ARBA00023136"/>
    </source>
</evidence>
<gene>
    <name evidence="9" type="primary">lspA</name>
    <name evidence="12" type="ORF">Helico5904_0530</name>
</gene>
<dbReference type="GO" id="GO:0005886">
    <property type="term" value="C:plasma membrane"/>
    <property type="evidence" value="ECO:0007669"/>
    <property type="project" value="UniProtKB-SubCell"/>
</dbReference>
<evidence type="ECO:0000256" key="9">
    <source>
        <dbReference type="HAMAP-Rule" id="MF_00161"/>
    </source>
</evidence>
<evidence type="ECO:0000256" key="4">
    <source>
        <dbReference type="ARBA" id="ARBA00022692"/>
    </source>
</evidence>
<keyword evidence="8 9" id="KW-0472">Membrane</keyword>
<evidence type="ECO:0000256" key="6">
    <source>
        <dbReference type="ARBA" id="ARBA00022801"/>
    </source>
</evidence>
<proteinExistence type="inferred from homology"/>
<dbReference type="GO" id="GO:0006508">
    <property type="term" value="P:proteolysis"/>
    <property type="evidence" value="ECO:0007669"/>
    <property type="project" value="UniProtKB-KW"/>
</dbReference>
<evidence type="ECO:0000256" key="5">
    <source>
        <dbReference type="ARBA" id="ARBA00022750"/>
    </source>
</evidence>
<evidence type="ECO:0000256" key="1">
    <source>
        <dbReference type="ARBA" id="ARBA00006139"/>
    </source>
</evidence>
<dbReference type="PRINTS" id="PR00781">
    <property type="entry name" value="LIPOSIGPTASE"/>
</dbReference>
<name>A0A650EM63_9HELI</name>
<evidence type="ECO:0000313" key="12">
    <source>
        <dbReference type="EMBL" id="QGT50381.1"/>
    </source>
</evidence>
<evidence type="ECO:0000256" key="3">
    <source>
        <dbReference type="ARBA" id="ARBA00022670"/>
    </source>
</evidence>
<dbReference type="GO" id="GO:0004190">
    <property type="term" value="F:aspartic-type endopeptidase activity"/>
    <property type="evidence" value="ECO:0007669"/>
    <property type="project" value="UniProtKB-UniRule"/>
</dbReference>
<protein>
    <recommendedName>
        <fullName evidence="9">Lipoprotein signal peptidase</fullName>
        <ecNumber evidence="9">3.4.23.36</ecNumber>
    </recommendedName>
    <alternativeName>
        <fullName evidence="9">Prolipoprotein signal peptidase</fullName>
    </alternativeName>
    <alternativeName>
        <fullName evidence="9">Signal peptidase II</fullName>
        <shortName evidence="9">SPase II</shortName>
    </alternativeName>
</protein>
<feature type="active site" evidence="9">
    <location>
        <position position="130"/>
    </location>
</feature>
<comment type="catalytic activity">
    <reaction evidence="9 10">
        <text>Release of signal peptides from bacterial membrane prolipoproteins. Hydrolyzes -Xaa-Yaa-Zaa-|-(S,diacylglyceryl)Cys-, in which Xaa is hydrophobic (preferably Leu), and Yaa (Ala or Ser) and Zaa (Gly or Ala) have small, neutral side chains.</text>
        <dbReference type="EC" id="3.4.23.36"/>
    </reaction>
</comment>